<protein>
    <submittedName>
        <fullName evidence="1">Uncharacterized protein</fullName>
    </submittedName>
</protein>
<evidence type="ECO:0000313" key="1">
    <source>
        <dbReference type="EMBL" id="XAO13371.1"/>
    </source>
</evidence>
<dbReference type="InterPro" id="IPR043914">
    <property type="entry name" value="DUF5763"/>
</dbReference>
<organism evidence="1">
    <name type="scientific">Mantoniella tinhauana virus 1</name>
    <dbReference type="NCBI Taxonomy" id="3111543"/>
    <lineage>
        <taxon>Viruses</taxon>
    </lineage>
</organism>
<reference evidence="1" key="1">
    <citation type="submission" date="2024-01" db="EMBL/GenBank/DDBJ databases">
        <title>Genomic and biogeographic characterisation of Mantoniella tinhauana virus 1, the first discovered Mantoniella-infecting prasinovirus.</title>
        <authorList>
            <person name="Rey Redondo E."/>
            <person name="Yung C.C.M."/>
        </authorList>
    </citation>
    <scope>NUCLEOTIDE SEQUENCE</scope>
    <source>
        <strain evidence="1">Lau Fau Shan</strain>
    </source>
</reference>
<name>A0AB38ZLX0_9VIRU</name>
<dbReference type="EMBL" id="PP130629">
    <property type="protein sequence ID" value="XAO13371.1"/>
    <property type="molecule type" value="Genomic_DNA"/>
</dbReference>
<sequence length="119" mass="13447">MEIIRDDIWKQCLTDAMKMYRVGEANEKCFSLANATWVMKMKYKEAGKKKDTRKIMILDKPPEAKVEQRVPVKKLCSAITMAGKPCSFKAVCDGYCKKHSGGVTTLGKKVNLTKIKIND</sequence>
<proteinExistence type="predicted"/>
<dbReference type="Pfam" id="PF19067">
    <property type="entry name" value="DUF5763"/>
    <property type="match status" value="1"/>
</dbReference>
<accession>A0AB38ZLX0</accession>